<sequence>MTLFVAIQLLVDVSTPKYAIFAFSTNEDARLLGFRLKRLENVPKRYDPGGRVEEMSLGLDSPAKSTVLTTPLAFLGILKMCSARLAGAIGMMEWDYSTYKLVLPSRRPTSFGWLRVLPAVLYGTLTRELAAVQQGKYFRLSTVRCLLITSYSFSFRYSRALWRDRRQILSIANAVTATPIFNLPPVMSIKTAPTIPRASIDTMVREEGPSSLARGVVPCGVDECQSARVGAHFSSFICDNIYCHVTAAPSRRRSGPPRIRAAS</sequence>
<name>A0A8H6XMZ4_9AGAR</name>
<gene>
    <name evidence="1" type="ORF">MVEN_01766200</name>
</gene>
<dbReference type="Proteomes" id="UP000620124">
    <property type="component" value="Unassembled WGS sequence"/>
</dbReference>
<comment type="caution">
    <text evidence="1">The sequence shown here is derived from an EMBL/GenBank/DDBJ whole genome shotgun (WGS) entry which is preliminary data.</text>
</comment>
<evidence type="ECO:0000313" key="2">
    <source>
        <dbReference type="Proteomes" id="UP000620124"/>
    </source>
</evidence>
<proteinExistence type="predicted"/>
<dbReference type="AlphaFoldDB" id="A0A8H6XMZ4"/>
<protein>
    <submittedName>
        <fullName evidence="1">Uncharacterized protein</fullName>
    </submittedName>
</protein>
<accession>A0A8H6XMZ4</accession>
<evidence type="ECO:0000313" key="1">
    <source>
        <dbReference type="EMBL" id="KAF7343339.1"/>
    </source>
</evidence>
<dbReference type="EMBL" id="JACAZI010000016">
    <property type="protein sequence ID" value="KAF7343339.1"/>
    <property type="molecule type" value="Genomic_DNA"/>
</dbReference>
<organism evidence="1 2">
    <name type="scientific">Mycena venus</name>
    <dbReference type="NCBI Taxonomy" id="2733690"/>
    <lineage>
        <taxon>Eukaryota</taxon>
        <taxon>Fungi</taxon>
        <taxon>Dikarya</taxon>
        <taxon>Basidiomycota</taxon>
        <taxon>Agaricomycotina</taxon>
        <taxon>Agaricomycetes</taxon>
        <taxon>Agaricomycetidae</taxon>
        <taxon>Agaricales</taxon>
        <taxon>Marasmiineae</taxon>
        <taxon>Mycenaceae</taxon>
        <taxon>Mycena</taxon>
    </lineage>
</organism>
<reference evidence="1" key="1">
    <citation type="submission" date="2020-05" db="EMBL/GenBank/DDBJ databases">
        <title>Mycena genomes resolve the evolution of fungal bioluminescence.</title>
        <authorList>
            <person name="Tsai I.J."/>
        </authorList>
    </citation>
    <scope>NUCLEOTIDE SEQUENCE</scope>
    <source>
        <strain evidence="1">CCC161011</strain>
    </source>
</reference>
<keyword evidence="2" id="KW-1185">Reference proteome</keyword>